<dbReference type="Proteomes" id="UP000000305">
    <property type="component" value="Unassembled WGS sequence"/>
</dbReference>
<sequence length="290" mass="31801">MMTSTSSTLRLGLYEVKKLSSDSPSTNNHIGIRERQQGAVTSARSLEVIFNSTAAAEWSLDYKVFLSYSSFKIKNSARLMGFSAGNRPADGHSRDPKMLSSSRSWTGEDRRCHYKIRPWPTGRRLERIAAVPAVPAAAAATTTTTGAASRSPHARTFANGYQMDPGPRRIAAATSRSSLQDRTLAHGSKTGGSPPPPPPEPLQDRRTLGPSPMDIRWDPGPRRIAAATTRSSPLQQRTSKIFKCILVSTSYKLIIIRMFSSFVISSAVAWFVHQWSDSGWFLTTTIGKSE</sequence>
<keyword evidence="4" id="KW-1185">Reference proteome</keyword>
<name>E9GDG3_DAPPU</name>
<gene>
    <name evidence="3" type="ORF">DAPPUDRAFT_101467</name>
</gene>
<reference evidence="3 4" key="1">
    <citation type="journal article" date="2011" name="Science">
        <title>The ecoresponsive genome of Daphnia pulex.</title>
        <authorList>
            <person name="Colbourne J.K."/>
            <person name="Pfrender M.E."/>
            <person name="Gilbert D."/>
            <person name="Thomas W.K."/>
            <person name="Tucker A."/>
            <person name="Oakley T.H."/>
            <person name="Tokishita S."/>
            <person name="Aerts A."/>
            <person name="Arnold G.J."/>
            <person name="Basu M.K."/>
            <person name="Bauer D.J."/>
            <person name="Caceres C.E."/>
            <person name="Carmel L."/>
            <person name="Casola C."/>
            <person name="Choi J.H."/>
            <person name="Detter J.C."/>
            <person name="Dong Q."/>
            <person name="Dusheyko S."/>
            <person name="Eads B.D."/>
            <person name="Frohlich T."/>
            <person name="Geiler-Samerotte K.A."/>
            <person name="Gerlach D."/>
            <person name="Hatcher P."/>
            <person name="Jogdeo S."/>
            <person name="Krijgsveld J."/>
            <person name="Kriventseva E.V."/>
            <person name="Kultz D."/>
            <person name="Laforsch C."/>
            <person name="Lindquist E."/>
            <person name="Lopez J."/>
            <person name="Manak J.R."/>
            <person name="Muller J."/>
            <person name="Pangilinan J."/>
            <person name="Patwardhan R.P."/>
            <person name="Pitluck S."/>
            <person name="Pritham E.J."/>
            <person name="Rechtsteiner A."/>
            <person name="Rho M."/>
            <person name="Rogozin I.B."/>
            <person name="Sakarya O."/>
            <person name="Salamov A."/>
            <person name="Schaack S."/>
            <person name="Shapiro H."/>
            <person name="Shiga Y."/>
            <person name="Skalitzky C."/>
            <person name="Smith Z."/>
            <person name="Souvorov A."/>
            <person name="Sung W."/>
            <person name="Tang Z."/>
            <person name="Tsuchiya D."/>
            <person name="Tu H."/>
            <person name="Vos H."/>
            <person name="Wang M."/>
            <person name="Wolf Y.I."/>
            <person name="Yamagata H."/>
            <person name="Yamada T."/>
            <person name="Ye Y."/>
            <person name="Shaw J.R."/>
            <person name="Andrews J."/>
            <person name="Crease T.J."/>
            <person name="Tang H."/>
            <person name="Lucas S.M."/>
            <person name="Robertson H.M."/>
            <person name="Bork P."/>
            <person name="Koonin E.V."/>
            <person name="Zdobnov E.M."/>
            <person name="Grigoriev I.V."/>
            <person name="Lynch M."/>
            <person name="Boore J.L."/>
        </authorList>
    </citation>
    <scope>NUCLEOTIDE SEQUENCE [LARGE SCALE GENOMIC DNA]</scope>
</reference>
<protein>
    <submittedName>
        <fullName evidence="3">Uncharacterized protein</fullName>
    </submittedName>
</protein>
<accession>E9GDG3</accession>
<dbReference type="AlphaFoldDB" id="E9GDG3"/>
<dbReference type="KEGG" id="dpx:DAPPUDRAFT_101467"/>
<dbReference type="EMBL" id="GL732540">
    <property type="protein sequence ID" value="EFX82078.1"/>
    <property type="molecule type" value="Genomic_DNA"/>
</dbReference>
<dbReference type="HOGENOM" id="CLU_960619_0_0_1"/>
<evidence type="ECO:0000256" key="1">
    <source>
        <dbReference type="SAM" id="MobiDB-lite"/>
    </source>
</evidence>
<organism evidence="3 4">
    <name type="scientific">Daphnia pulex</name>
    <name type="common">Water flea</name>
    <dbReference type="NCBI Taxonomy" id="6669"/>
    <lineage>
        <taxon>Eukaryota</taxon>
        <taxon>Metazoa</taxon>
        <taxon>Ecdysozoa</taxon>
        <taxon>Arthropoda</taxon>
        <taxon>Crustacea</taxon>
        <taxon>Branchiopoda</taxon>
        <taxon>Diplostraca</taxon>
        <taxon>Cladocera</taxon>
        <taxon>Anomopoda</taxon>
        <taxon>Daphniidae</taxon>
        <taxon>Daphnia</taxon>
    </lineage>
</organism>
<proteinExistence type="predicted"/>
<evidence type="ECO:0000256" key="2">
    <source>
        <dbReference type="SAM" id="Phobius"/>
    </source>
</evidence>
<feature type="transmembrane region" description="Helical" evidence="2">
    <location>
        <begin position="253"/>
        <end position="272"/>
    </location>
</feature>
<keyword evidence="2" id="KW-1133">Transmembrane helix</keyword>
<keyword evidence="2" id="KW-0812">Transmembrane</keyword>
<dbReference type="InParanoid" id="E9GDG3"/>
<feature type="region of interest" description="Disordered" evidence="1">
    <location>
        <begin position="140"/>
        <end position="218"/>
    </location>
</feature>
<evidence type="ECO:0000313" key="4">
    <source>
        <dbReference type="Proteomes" id="UP000000305"/>
    </source>
</evidence>
<keyword evidence="2" id="KW-0472">Membrane</keyword>
<evidence type="ECO:0000313" key="3">
    <source>
        <dbReference type="EMBL" id="EFX82078.1"/>
    </source>
</evidence>